<reference evidence="2" key="1">
    <citation type="submission" date="2020-10" db="EMBL/GenBank/DDBJ databases">
        <authorList>
            <person name="Castelo-Branco R."/>
            <person name="Eusebio N."/>
            <person name="Adriana R."/>
            <person name="Vieira A."/>
            <person name="Brugerolle De Fraissinette N."/>
            <person name="Rezende De Castro R."/>
            <person name="Schneider M.P."/>
            <person name="Vasconcelos V."/>
            <person name="Leao P.N."/>
        </authorList>
    </citation>
    <scope>NUCLEOTIDE SEQUENCE</scope>
    <source>
        <strain evidence="2">LEGE 11480</strain>
    </source>
</reference>
<dbReference type="AlphaFoldDB" id="A0A928VPV2"/>
<comment type="caution">
    <text evidence="2">The sequence shown here is derived from an EMBL/GenBank/DDBJ whole genome shotgun (WGS) entry which is preliminary data.</text>
</comment>
<proteinExistence type="predicted"/>
<protein>
    <submittedName>
        <fullName evidence="2">Uncharacterized protein</fullName>
    </submittedName>
</protein>
<name>A0A928VPV2_9CYAN</name>
<evidence type="ECO:0000313" key="2">
    <source>
        <dbReference type="EMBL" id="MBE9031613.1"/>
    </source>
</evidence>
<feature type="region of interest" description="Disordered" evidence="1">
    <location>
        <begin position="1"/>
        <end position="62"/>
    </location>
</feature>
<gene>
    <name evidence="2" type="ORF">IQ266_17915</name>
</gene>
<keyword evidence="3" id="KW-1185">Reference proteome</keyword>
<feature type="compositionally biased region" description="Basic and acidic residues" evidence="1">
    <location>
        <begin position="24"/>
        <end position="42"/>
    </location>
</feature>
<sequence length="62" mass="7287">MFWKKKEADPADDMTAITNLSKSQRQDWESQHEDENGNEKPDGPTLQDWAKQNNVKLNQERN</sequence>
<dbReference type="EMBL" id="JADEXQ010000070">
    <property type="protein sequence ID" value="MBE9031613.1"/>
    <property type="molecule type" value="Genomic_DNA"/>
</dbReference>
<feature type="compositionally biased region" description="Polar residues" evidence="1">
    <location>
        <begin position="50"/>
        <end position="62"/>
    </location>
</feature>
<accession>A0A928VPV2</accession>
<evidence type="ECO:0000256" key="1">
    <source>
        <dbReference type="SAM" id="MobiDB-lite"/>
    </source>
</evidence>
<dbReference type="Proteomes" id="UP000625316">
    <property type="component" value="Unassembled WGS sequence"/>
</dbReference>
<evidence type="ECO:0000313" key="3">
    <source>
        <dbReference type="Proteomes" id="UP000625316"/>
    </source>
</evidence>
<organism evidence="2 3">
    <name type="scientific">Romeriopsis navalis LEGE 11480</name>
    <dbReference type="NCBI Taxonomy" id="2777977"/>
    <lineage>
        <taxon>Bacteria</taxon>
        <taxon>Bacillati</taxon>
        <taxon>Cyanobacteriota</taxon>
        <taxon>Cyanophyceae</taxon>
        <taxon>Leptolyngbyales</taxon>
        <taxon>Leptolyngbyaceae</taxon>
        <taxon>Romeriopsis</taxon>
        <taxon>Romeriopsis navalis</taxon>
    </lineage>
</organism>
<dbReference type="RefSeq" id="WP_264326441.1">
    <property type="nucleotide sequence ID" value="NZ_JADEXQ010000070.1"/>
</dbReference>